<dbReference type="InterPro" id="IPR029058">
    <property type="entry name" value="AB_hydrolase_fold"/>
</dbReference>
<name>A0A9P6AT69_9AGAM</name>
<gene>
    <name evidence="1" type="ORF">BS47DRAFT_1172907</name>
</gene>
<keyword evidence="2" id="KW-1185">Reference proteome</keyword>
<dbReference type="Proteomes" id="UP000886523">
    <property type="component" value="Unassembled WGS sequence"/>
</dbReference>
<dbReference type="EMBL" id="MU129000">
    <property type="protein sequence ID" value="KAF9511436.1"/>
    <property type="molecule type" value="Genomic_DNA"/>
</dbReference>
<reference evidence="1" key="1">
    <citation type="journal article" date="2020" name="Nat. Commun.">
        <title>Large-scale genome sequencing of mycorrhizal fungi provides insights into the early evolution of symbiotic traits.</title>
        <authorList>
            <person name="Miyauchi S."/>
            <person name="Kiss E."/>
            <person name="Kuo A."/>
            <person name="Drula E."/>
            <person name="Kohler A."/>
            <person name="Sanchez-Garcia M."/>
            <person name="Morin E."/>
            <person name="Andreopoulos B."/>
            <person name="Barry K.W."/>
            <person name="Bonito G."/>
            <person name="Buee M."/>
            <person name="Carver A."/>
            <person name="Chen C."/>
            <person name="Cichocki N."/>
            <person name="Clum A."/>
            <person name="Culley D."/>
            <person name="Crous P.W."/>
            <person name="Fauchery L."/>
            <person name="Girlanda M."/>
            <person name="Hayes R.D."/>
            <person name="Keri Z."/>
            <person name="LaButti K."/>
            <person name="Lipzen A."/>
            <person name="Lombard V."/>
            <person name="Magnuson J."/>
            <person name="Maillard F."/>
            <person name="Murat C."/>
            <person name="Nolan M."/>
            <person name="Ohm R.A."/>
            <person name="Pangilinan J."/>
            <person name="Pereira M.F."/>
            <person name="Perotto S."/>
            <person name="Peter M."/>
            <person name="Pfister S."/>
            <person name="Riley R."/>
            <person name="Sitrit Y."/>
            <person name="Stielow J.B."/>
            <person name="Szollosi G."/>
            <person name="Zifcakova L."/>
            <person name="Stursova M."/>
            <person name="Spatafora J.W."/>
            <person name="Tedersoo L."/>
            <person name="Vaario L.M."/>
            <person name="Yamada A."/>
            <person name="Yan M."/>
            <person name="Wang P."/>
            <person name="Xu J."/>
            <person name="Bruns T."/>
            <person name="Baldrian P."/>
            <person name="Vilgalys R."/>
            <person name="Dunand C."/>
            <person name="Henrissat B."/>
            <person name="Grigoriev I.V."/>
            <person name="Hibbett D."/>
            <person name="Nagy L.G."/>
            <person name="Martin F.M."/>
        </authorList>
    </citation>
    <scope>NUCLEOTIDE SEQUENCE</scope>
    <source>
        <strain evidence="1">UP504</strain>
    </source>
</reference>
<evidence type="ECO:0000313" key="1">
    <source>
        <dbReference type="EMBL" id="KAF9511436.1"/>
    </source>
</evidence>
<accession>A0A9P6AT69</accession>
<dbReference type="Gene3D" id="3.40.50.1820">
    <property type="entry name" value="alpha/beta hydrolase"/>
    <property type="match status" value="1"/>
</dbReference>
<comment type="caution">
    <text evidence="1">The sequence shown here is derived from an EMBL/GenBank/DDBJ whole genome shotgun (WGS) entry which is preliminary data.</text>
</comment>
<evidence type="ECO:0008006" key="3">
    <source>
        <dbReference type="Google" id="ProtNLM"/>
    </source>
</evidence>
<dbReference type="SUPFAM" id="SSF53474">
    <property type="entry name" value="alpha/beta-Hydrolases"/>
    <property type="match status" value="1"/>
</dbReference>
<evidence type="ECO:0000313" key="2">
    <source>
        <dbReference type="Proteomes" id="UP000886523"/>
    </source>
</evidence>
<proteinExistence type="predicted"/>
<protein>
    <recommendedName>
        <fullName evidence="3">AB hydrolase-1 domain-containing protein</fullName>
    </recommendedName>
</protein>
<organism evidence="1 2">
    <name type="scientific">Hydnum rufescens UP504</name>
    <dbReference type="NCBI Taxonomy" id="1448309"/>
    <lineage>
        <taxon>Eukaryota</taxon>
        <taxon>Fungi</taxon>
        <taxon>Dikarya</taxon>
        <taxon>Basidiomycota</taxon>
        <taxon>Agaricomycotina</taxon>
        <taxon>Agaricomycetes</taxon>
        <taxon>Cantharellales</taxon>
        <taxon>Hydnaceae</taxon>
        <taxon>Hydnum</taxon>
    </lineage>
</organism>
<sequence length="468" mass="52583">MCPSVLRPIDGEFYAPPNPILRSPTLNPPQTYAPILTPPVIPSALLPRLPYGSRDQSSLPGSLSATHVLSTHIVTAAWPRAPSELFIESEHEPPENESKQERKARVLRGREYLNARREAFESRDESVPRREEVLYSAFNRYRRKGPWLRDGLTLLVTHAVGFPKEIWEPTYAKIVEQTEASGTVRVNEIWAYENPNHGDSAIINAGKFGVLAPWEDKSRDIIHFLLHYLPIDPSASADLPLHLPRLPDSVAEERRQRGFLDERTLVGLGHSAGATALLRAAVWEPKLFHCLMLVEPIIMTIEASTAPVYGMWAEGAIGRRSKWSSLTEAYNSYKISPSFSYWDPTVLETFMKHGIMEDKGRGPNAVKLKGPAFLEASVFSERAFQPETYEHMAVLNKDIEIRFIFSGKSNVATAGEVSTAHVAWRRPENTSNIKIPVSHLMVQESPTEVSKAIVHFLRWKYSSKGAHL</sequence>
<dbReference type="OrthoDB" id="94039at2759"/>
<dbReference type="AlphaFoldDB" id="A0A9P6AT69"/>